<feature type="domain" description="FHA" evidence="2">
    <location>
        <begin position="164"/>
        <end position="206"/>
    </location>
</feature>
<keyword evidence="5" id="KW-1185">Reference proteome</keyword>
<organism evidence="4 5">
    <name type="scientific">Pyrolobus fumarii (strain DSM 11204 / 1A)</name>
    <dbReference type="NCBI Taxonomy" id="694429"/>
    <lineage>
        <taxon>Archaea</taxon>
        <taxon>Thermoproteota</taxon>
        <taxon>Thermoprotei</taxon>
        <taxon>Desulfurococcales</taxon>
        <taxon>Pyrodictiaceae</taxon>
        <taxon>Pyrolobus</taxon>
    </lineage>
</organism>
<protein>
    <recommendedName>
        <fullName evidence="6">FHA domain-containing protein</fullName>
    </recommendedName>
</protein>
<dbReference type="EMBL" id="CP002838">
    <property type="protein sequence ID" value="AEM39021.1"/>
    <property type="molecule type" value="Genomic_DNA"/>
</dbReference>
<accession>G0EFJ7</accession>
<dbReference type="Pfam" id="PF13240">
    <property type="entry name" value="Zn_Ribbon_1"/>
    <property type="match status" value="1"/>
</dbReference>
<dbReference type="RefSeq" id="WP_014026698.1">
    <property type="nucleotide sequence ID" value="NC_015931.1"/>
</dbReference>
<proteinExistence type="predicted"/>
<dbReference type="InterPro" id="IPR008984">
    <property type="entry name" value="SMAD_FHA_dom_sf"/>
</dbReference>
<dbReference type="Gene3D" id="2.60.200.20">
    <property type="match status" value="1"/>
</dbReference>
<dbReference type="InterPro" id="IPR026870">
    <property type="entry name" value="Zinc_ribbon_dom"/>
</dbReference>
<dbReference type="InParanoid" id="G0EFJ7"/>
<evidence type="ECO:0000256" key="1">
    <source>
        <dbReference type="SAM" id="MobiDB-lite"/>
    </source>
</evidence>
<dbReference type="KEGG" id="pfm:Pyrfu_1156"/>
<dbReference type="AlphaFoldDB" id="G0EFJ7"/>
<feature type="domain" description="Zinc-ribbon" evidence="3">
    <location>
        <begin position="14"/>
        <end position="35"/>
    </location>
</feature>
<dbReference type="Pfam" id="PF00498">
    <property type="entry name" value="FHA"/>
    <property type="match status" value="1"/>
</dbReference>
<dbReference type="STRING" id="694429.Pyrfu_1156"/>
<dbReference type="eggNOG" id="arCOG01694">
    <property type="taxonomic scope" value="Archaea"/>
</dbReference>
<feature type="compositionally biased region" description="Low complexity" evidence="1">
    <location>
        <begin position="78"/>
        <end position="89"/>
    </location>
</feature>
<dbReference type="eggNOG" id="arCOG01917">
    <property type="taxonomic scope" value="Archaea"/>
</dbReference>
<dbReference type="OrthoDB" id="43665at2157"/>
<dbReference type="Proteomes" id="UP000001037">
    <property type="component" value="Chromosome"/>
</dbReference>
<sequence>MSSYHFNAAGRKRCPACGYANPPDAIYCQNCGARLDETRVMSATFAQYYQRGGDQQAPPPAYSSSQHTPQTVSMSRPTAVSSSETVVASLTPQPVQQHGVGRSTLPTTMELPIPYRLIFPDGRYIEVYEKSRVFGREDFEGLIPEPYIRYITRREKGGQFRIWCEIRDINTIICYIRDDYSTNPTFLNNQPIKGRGWIQLKDGDVISPAGVINIVFKFAAPLMPSSQQSQQP</sequence>
<feature type="region of interest" description="Disordered" evidence="1">
    <location>
        <begin position="51"/>
        <end position="103"/>
    </location>
</feature>
<dbReference type="GeneID" id="63606557"/>
<gene>
    <name evidence="4" type="ordered locus">Pyrfu_1156</name>
</gene>
<reference evidence="4 5" key="1">
    <citation type="journal article" date="2011" name="Stand. Genomic Sci.">
        <title>Complete genome sequence of the hyperthermophilic chemolithoautotroph Pyrolobus fumarii type strain (1A).</title>
        <authorList>
            <person name="Anderson I."/>
            <person name="Goker M."/>
            <person name="Nolan M."/>
            <person name="Lucas S."/>
            <person name="Hammon N."/>
            <person name="Deshpande S."/>
            <person name="Cheng J.F."/>
            <person name="Tapia R."/>
            <person name="Han C."/>
            <person name="Goodwin L."/>
            <person name="Pitluck S."/>
            <person name="Huntemann M."/>
            <person name="Liolios K."/>
            <person name="Ivanova N."/>
            <person name="Pagani I."/>
            <person name="Mavromatis K."/>
            <person name="Ovchinikova G."/>
            <person name="Pati A."/>
            <person name="Chen A."/>
            <person name="Palaniappan K."/>
            <person name="Land M."/>
            <person name="Hauser L."/>
            <person name="Brambilla E.M."/>
            <person name="Huber H."/>
            <person name="Yasawong M."/>
            <person name="Rohde M."/>
            <person name="Spring S."/>
            <person name="Abt B."/>
            <person name="Sikorski J."/>
            <person name="Wirth R."/>
            <person name="Detter J.C."/>
            <person name="Woyke T."/>
            <person name="Bristow J."/>
            <person name="Eisen J.A."/>
            <person name="Markowitz V."/>
            <person name="Hugenholtz P."/>
            <person name="Kyrpides N.C."/>
            <person name="Klenk H.P."/>
            <person name="Lapidus A."/>
        </authorList>
    </citation>
    <scope>NUCLEOTIDE SEQUENCE [LARGE SCALE GENOMIC DNA]</scope>
    <source>
        <strain evidence="5">DSM 11204 / 1A</strain>
    </source>
</reference>
<evidence type="ECO:0008006" key="6">
    <source>
        <dbReference type="Google" id="ProtNLM"/>
    </source>
</evidence>
<name>G0EFJ7_PYRF1</name>
<feature type="compositionally biased region" description="Polar residues" evidence="1">
    <location>
        <begin position="62"/>
        <end position="76"/>
    </location>
</feature>
<evidence type="ECO:0000259" key="2">
    <source>
        <dbReference type="Pfam" id="PF00498"/>
    </source>
</evidence>
<dbReference type="InterPro" id="IPR000253">
    <property type="entry name" value="FHA_dom"/>
</dbReference>
<dbReference type="SUPFAM" id="SSF49879">
    <property type="entry name" value="SMAD/FHA domain"/>
    <property type="match status" value="1"/>
</dbReference>
<evidence type="ECO:0000313" key="5">
    <source>
        <dbReference type="Proteomes" id="UP000001037"/>
    </source>
</evidence>
<evidence type="ECO:0000313" key="4">
    <source>
        <dbReference type="EMBL" id="AEM39021.1"/>
    </source>
</evidence>
<dbReference type="HOGENOM" id="CLU_1192657_0_0_2"/>
<evidence type="ECO:0000259" key="3">
    <source>
        <dbReference type="Pfam" id="PF13240"/>
    </source>
</evidence>